<reference evidence="1 2" key="1">
    <citation type="submission" date="2018-08" db="EMBL/GenBank/DDBJ databases">
        <title>Genomic Encyclopedia of Type Strains, Phase III (KMG-III): the genomes of soil and plant-associated and newly described type strains.</title>
        <authorList>
            <person name="Whitman W."/>
        </authorList>
    </citation>
    <scope>NUCLEOTIDE SEQUENCE [LARGE SCALE GENOMIC DNA]</scope>
    <source>
        <strain evidence="1 2">CGMCC 1.10966</strain>
    </source>
</reference>
<comment type="caution">
    <text evidence="1">The sequence shown here is derived from an EMBL/GenBank/DDBJ whole genome shotgun (WGS) entry which is preliminary data.</text>
</comment>
<protein>
    <recommendedName>
        <fullName evidence="3">Nucleotidyltransferase-like protein</fullName>
    </recommendedName>
</protein>
<evidence type="ECO:0008006" key="3">
    <source>
        <dbReference type="Google" id="ProtNLM"/>
    </source>
</evidence>
<name>A0A3D9RWG0_9BACL</name>
<accession>A0A3D9RWG0</accession>
<organism evidence="1 2">
    <name type="scientific">Paenibacillus taihuensis</name>
    <dbReference type="NCBI Taxonomy" id="1156355"/>
    <lineage>
        <taxon>Bacteria</taxon>
        <taxon>Bacillati</taxon>
        <taxon>Bacillota</taxon>
        <taxon>Bacilli</taxon>
        <taxon>Bacillales</taxon>
        <taxon>Paenibacillaceae</taxon>
        <taxon>Paenibacillus</taxon>
    </lineage>
</organism>
<evidence type="ECO:0000313" key="1">
    <source>
        <dbReference type="EMBL" id="REE81015.1"/>
    </source>
</evidence>
<dbReference type="AlphaFoldDB" id="A0A3D9RWG0"/>
<dbReference type="Proteomes" id="UP000256304">
    <property type="component" value="Unassembled WGS sequence"/>
</dbReference>
<sequence>MLSDIDLCYIGSFASFQRESIAYQGREFQLMLAPWSWYEHVVNEYERKGNLATITVMLATGTCLIGDSDQWRGLKQLADQLYYEGPQPPSTEELRKIRVQLTDIWEDYCDKIDTQERLWLSIAILQNCMEAIFRIRGWWSVKPKYQLEEIYARDSRMAELLEQCLSSIGTQNELETICRYVLEPIGGWMKESWKA</sequence>
<dbReference type="EMBL" id="QTTN01000020">
    <property type="protein sequence ID" value="REE81015.1"/>
    <property type="molecule type" value="Genomic_DNA"/>
</dbReference>
<evidence type="ECO:0000313" key="2">
    <source>
        <dbReference type="Proteomes" id="UP000256304"/>
    </source>
</evidence>
<gene>
    <name evidence="1" type="ORF">A8990_12061</name>
</gene>
<proteinExistence type="predicted"/>
<keyword evidence="2" id="KW-1185">Reference proteome</keyword>